<evidence type="ECO:0000256" key="7">
    <source>
        <dbReference type="ARBA" id="ARBA00023136"/>
    </source>
</evidence>
<keyword evidence="5 8" id="KW-0812">Transmembrane</keyword>
<dbReference type="STRING" id="926569.ANT_11560"/>
<evidence type="ECO:0000313" key="10">
    <source>
        <dbReference type="Proteomes" id="UP000008922"/>
    </source>
</evidence>
<feature type="transmembrane region" description="Helical" evidence="8">
    <location>
        <begin position="352"/>
        <end position="373"/>
    </location>
</feature>
<evidence type="ECO:0000256" key="6">
    <source>
        <dbReference type="ARBA" id="ARBA00022989"/>
    </source>
</evidence>
<feature type="transmembrane region" description="Helical" evidence="8">
    <location>
        <begin position="165"/>
        <end position="195"/>
    </location>
</feature>
<evidence type="ECO:0000313" key="9">
    <source>
        <dbReference type="EMBL" id="BAJ63190.1"/>
    </source>
</evidence>
<keyword evidence="7 8" id="KW-0472">Membrane</keyword>
<dbReference type="PANTHER" id="PTHR33908:SF11">
    <property type="entry name" value="MEMBRANE PROTEIN"/>
    <property type="match status" value="1"/>
</dbReference>
<evidence type="ECO:0000256" key="5">
    <source>
        <dbReference type="ARBA" id="ARBA00022692"/>
    </source>
</evidence>
<keyword evidence="10" id="KW-1185">Reference proteome</keyword>
<comment type="subcellular location">
    <subcellularLocation>
        <location evidence="1">Cell membrane</location>
        <topology evidence="1">Multi-pass membrane protein</topology>
    </subcellularLocation>
</comment>
<feature type="transmembrane region" description="Helical" evidence="8">
    <location>
        <begin position="288"/>
        <end position="306"/>
    </location>
</feature>
<keyword evidence="2" id="KW-1003">Cell membrane</keyword>
<evidence type="ECO:0000256" key="1">
    <source>
        <dbReference type="ARBA" id="ARBA00004651"/>
    </source>
</evidence>
<dbReference type="InterPro" id="IPR050297">
    <property type="entry name" value="LipidA_mod_glycosyltrf_83"/>
</dbReference>
<feature type="transmembrane region" description="Helical" evidence="8">
    <location>
        <begin position="318"/>
        <end position="340"/>
    </location>
</feature>
<evidence type="ECO:0000256" key="4">
    <source>
        <dbReference type="ARBA" id="ARBA00022679"/>
    </source>
</evidence>
<reference evidence="9 10" key="1">
    <citation type="submission" date="2010-12" db="EMBL/GenBank/DDBJ databases">
        <title>Whole genome sequence of Anaerolinea thermophila UNI-1.</title>
        <authorList>
            <person name="Narita-Yamada S."/>
            <person name="Kishi E."/>
            <person name="Watanabe Y."/>
            <person name="Takasaki K."/>
            <person name="Ankai A."/>
            <person name="Oguchi A."/>
            <person name="Fukui S."/>
            <person name="Takahashi M."/>
            <person name="Yashiro I."/>
            <person name="Hosoyama A."/>
            <person name="Sekiguchi Y."/>
            <person name="Hanada S."/>
            <person name="Fujita N."/>
        </authorList>
    </citation>
    <scope>NUCLEOTIDE SEQUENCE [LARGE SCALE GENOMIC DNA]</scope>
    <source>
        <strain evidence="10">DSM 14523 / JCM 11388 / NBRC 100420 / UNI-1</strain>
    </source>
</reference>
<dbReference type="GO" id="GO:0016763">
    <property type="term" value="F:pentosyltransferase activity"/>
    <property type="evidence" value="ECO:0007669"/>
    <property type="project" value="TreeGrafter"/>
</dbReference>
<evidence type="ECO:0000256" key="8">
    <source>
        <dbReference type="SAM" id="Phobius"/>
    </source>
</evidence>
<dbReference type="GO" id="GO:0005886">
    <property type="term" value="C:plasma membrane"/>
    <property type="evidence" value="ECO:0007669"/>
    <property type="project" value="UniProtKB-SubCell"/>
</dbReference>
<dbReference type="eggNOG" id="COG1269">
    <property type="taxonomic scope" value="Bacteria"/>
</dbReference>
<dbReference type="RefSeq" id="WP_013559578.1">
    <property type="nucleotide sequence ID" value="NC_014960.1"/>
</dbReference>
<dbReference type="InParanoid" id="E8N426"/>
<feature type="transmembrane region" description="Helical" evidence="8">
    <location>
        <begin position="256"/>
        <end position="276"/>
    </location>
</feature>
<accession>E8N426</accession>
<keyword evidence="4" id="KW-0808">Transferase</keyword>
<proteinExistence type="predicted"/>
<evidence type="ECO:0000256" key="2">
    <source>
        <dbReference type="ARBA" id="ARBA00022475"/>
    </source>
</evidence>
<organism evidence="9 10">
    <name type="scientific">Anaerolinea thermophila (strain DSM 14523 / JCM 11388 / NBRC 100420 / UNI-1)</name>
    <dbReference type="NCBI Taxonomy" id="926569"/>
    <lineage>
        <taxon>Bacteria</taxon>
        <taxon>Bacillati</taxon>
        <taxon>Chloroflexota</taxon>
        <taxon>Anaerolineae</taxon>
        <taxon>Anaerolineales</taxon>
        <taxon>Anaerolineaceae</taxon>
        <taxon>Anaerolinea</taxon>
    </lineage>
</organism>
<dbReference type="PANTHER" id="PTHR33908">
    <property type="entry name" value="MANNOSYLTRANSFERASE YKCB-RELATED"/>
    <property type="match status" value="1"/>
</dbReference>
<dbReference type="GO" id="GO:0009103">
    <property type="term" value="P:lipopolysaccharide biosynthetic process"/>
    <property type="evidence" value="ECO:0007669"/>
    <property type="project" value="UniProtKB-ARBA"/>
</dbReference>
<feature type="transmembrane region" description="Helical" evidence="8">
    <location>
        <begin position="134"/>
        <end position="159"/>
    </location>
</feature>
<keyword evidence="3" id="KW-0328">Glycosyltransferase</keyword>
<feature type="transmembrane region" description="Helical" evidence="8">
    <location>
        <begin position="91"/>
        <end position="113"/>
    </location>
</feature>
<evidence type="ECO:0000256" key="3">
    <source>
        <dbReference type="ARBA" id="ARBA00022676"/>
    </source>
</evidence>
<dbReference type="KEGG" id="atm:ANT_11560"/>
<feature type="transmembrane region" description="Helical" evidence="8">
    <location>
        <begin position="207"/>
        <end position="228"/>
    </location>
</feature>
<dbReference type="OrthoDB" id="151278at2"/>
<sequence>MSLFRERGRWSNIVALLLVGAGVFLYLWMSYRTYRIGFPLDDAWIHQTYARNLAKIGEWAFVPGQPSAGSTAPLWSLLLALGHFLSSGIPYTWTFSLGVCSLIGLMILGQRWFERETGVFFPFAAIFLGLEWHLLWAALSGMETAFMACLVLAVLWLVGESRSRWGWMGILIGGGIWVRPDAITLIAPVFLMWLWRFSRGETCWRDAVKFLTGFLLLFTLYMGFNLLLSGSIFPNTFYAKQAEYAVLYERPLLLRFLRSFGVMLVGGSGLLLPGFLWGIYQAWKNKNVAFLLASVWVLGYVALYALRLPVTYQHGRYLMPAMPVYFVLGLIGTAQVVRSLNQSRWGWVLSRVWLGSMLGVTLGFVLLGAQAYATDVAIIESEMVETAYWLAANTPPNALIAVHDIGAVGYFAQRRLVDLAGLVSPEVIPFIRDESRLRAYLDQQQVDYLVTFPGWYQYLAEGKPLVYQSRGKFSPRAGGENMCVYRWR</sequence>
<protein>
    <submittedName>
        <fullName evidence="9">Hypothetical membrane protein</fullName>
    </submittedName>
</protein>
<dbReference type="EMBL" id="AP012029">
    <property type="protein sequence ID" value="BAJ63190.1"/>
    <property type="molecule type" value="Genomic_DNA"/>
</dbReference>
<keyword evidence="6 8" id="KW-1133">Transmembrane helix</keyword>
<name>E8N426_ANATU</name>
<dbReference type="AlphaFoldDB" id="E8N426"/>
<dbReference type="Proteomes" id="UP000008922">
    <property type="component" value="Chromosome"/>
</dbReference>
<gene>
    <name evidence="9" type="ordered locus">ANT_11560</name>
</gene>
<dbReference type="HOGENOM" id="CLU_561058_0_0_0"/>
<feature type="transmembrane region" description="Helical" evidence="8">
    <location>
        <begin position="12"/>
        <end position="31"/>
    </location>
</feature>